<reference evidence="1 2" key="1">
    <citation type="submission" date="2020-05" db="EMBL/GenBank/DDBJ databases">
        <title>MicrobeNet Type strains.</title>
        <authorList>
            <person name="Nicholson A.C."/>
        </authorList>
    </citation>
    <scope>NUCLEOTIDE SEQUENCE [LARGE SCALE GENOMIC DNA]</scope>
    <source>
        <strain evidence="1 2">JCM 3224</strain>
    </source>
</reference>
<evidence type="ECO:0000313" key="2">
    <source>
        <dbReference type="Proteomes" id="UP000586827"/>
    </source>
</evidence>
<dbReference type="Proteomes" id="UP000586827">
    <property type="component" value="Unassembled WGS sequence"/>
</dbReference>
<sequence length="276" mass="28457">MCSPRIVRVAHESAETSRISRRAWLGAAGLGALAAASGPAVAQAIPVRANAVIDLTHVLSAQLPVWPGNSPFTMVPVAWHDHGGFGQNALVLWEHTGTHLDAPSHQVRGGASVEQLAADDLVAPLVVVDISAKAAADADAELTVSDIARWEAVHGQIPDRALVAMYSGWERRLSDPGAFLALDAEGRPHAPGFAADAAEFLVTRRNIVGAGVDTLSLDPAASRDFGAHTAFLGAGRYGVEMLANLAQVPPTGATVIVGAPKHVGGTGGPCRVLALT</sequence>
<dbReference type="Pfam" id="PF04199">
    <property type="entry name" value="Cyclase"/>
    <property type="match status" value="1"/>
</dbReference>
<dbReference type="RefSeq" id="WP_067521712.1">
    <property type="nucleotide sequence ID" value="NZ_JABELX010000005.1"/>
</dbReference>
<dbReference type="PANTHER" id="PTHR31118:SF12">
    <property type="entry name" value="CYCLASE-LIKE PROTEIN 2"/>
    <property type="match status" value="1"/>
</dbReference>
<proteinExistence type="predicted"/>
<protein>
    <submittedName>
        <fullName evidence="1">Cyclase family protein</fullName>
    </submittedName>
</protein>
<dbReference type="InterPro" id="IPR007325">
    <property type="entry name" value="KFase/CYL"/>
</dbReference>
<gene>
    <name evidence="1" type="ORF">HLB23_16895</name>
</gene>
<organism evidence="1 2">
    <name type="scientific">Nocardia uniformis</name>
    <dbReference type="NCBI Taxonomy" id="53432"/>
    <lineage>
        <taxon>Bacteria</taxon>
        <taxon>Bacillati</taxon>
        <taxon>Actinomycetota</taxon>
        <taxon>Actinomycetes</taxon>
        <taxon>Mycobacteriales</taxon>
        <taxon>Nocardiaceae</taxon>
        <taxon>Nocardia</taxon>
    </lineage>
</organism>
<dbReference type="AlphaFoldDB" id="A0A849BYD4"/>
<dbReference type="InterPro" id="IPR037175">
    <property type="entry name" value="KFase_sf"/>
</dbReference>
<dbReference type="PROSITE" id="PS51318">
    <property type="entry name" value="TAT"/>
    <property type="match status" value="1"/>
</dbReference>
<dbReference type="EMBL" id="JABELX010000005">
    <property type="protein sequence ID" value="NNH71522.1"/>
    <property type="molecule type" value="Genomic_DNA"/>
</dbReference>
<dbReference type="Gene3D" id="3.50.30.50">
    <property type="entry name" value="Putative cyclase"/>
    <property type="match status" value="1"/>
</dbReference>
<dbReference type="InterPro" id="IPR006311">
    <property type="entry name" value="TAT_signal"/>
</dbReference>
<dbReference type="SUPFAM" id="SSF102198">
    <property type="entry name" value="Putative cyclase"/>
    <property type="match status" value="1"/>
</dbReference>
<dbReference type="GO" id="GO:0004061">
    <property type="term" value="F:arylformamidase activity"/>
    <property type="evidence" value="ECO:0007669"/>
    <property type="project" value="InterPro"/>
</dbReference>
<keyword evidence="2" id="KW-1185">Reference proteome</keyword>
<name>A0A849BYD4_9NOCA</name>
<dbReference type="PANTHER" id="PTHR31118">
    <property type="entry name" value="CYCLASE-LIKE PROTEIN 2"/>
    <property type="match status" value="1"/>
</dbReference>
<evidence type="ECO:0000313" key="1">
    <source>
        <dbReference type="EMBL" id="NNH71522.1"/>
    </source>
</evidence>
<dbReference type="GO" id="GO:0019441">
    <property type="term" value="P:L-tryptophan catabolic process to kynurenine"/>
    <property type="evidence" value="ECO:0007669"/>
    <property type="project" value="InterPro"/>
</dbReference>
<comment type="caution">
    <text evidence="1">The sequence shown here is derived from an EMBL/GenBank/DDBJ whole genome shotgun (WGS) entry which is preliminary data.</text>
</comment>
<accession>A0A849BYD4</accession>